<dbReference type="InterPro" id="IPR017452">
    <property type="entry name" value="GPCR_Rhodpsn_7TM"/>
</dbReference>
<evidence type="ECO:0000256" key="1">
    <source>
        <dbReference type="ARBA" id="ARBA00004370"/>
    </source>
</evidence>
<comment type="caution">
    <text evidence="7">The sequence shown here is derived from an EMBL/GenBank/DDBJ whole genome shotgun (WGS) entry which is preliminary data.</text>
</comment>
<dbReference type="EMBL" id="CAJHNH020003891">
    <property type="protein sequence ID" value="CAG5130210.1"/>
    <property type="molecule type" value="Genomic_DNA"/>
</dbReference>
<evidence type="ECO:0000256" key="2">
    <source>
        <dbReference type="ARBA" id="ARBA00022692"/>
    </source>
</evidence>
<evidence type="ECO:0000256" key="5">
    <source>
        <dbReference type="SAM" id="Phobius"/>
    </source>
</evidence>
<keyword evidence="8" id="KW-1185">Reference proteome</keyword>
<proteinExistence type="predicted"/>
<dbReference type="Proteomes" id="UP000678393">
    <property type="component" value="Unassembled WGS sequence"/>
</dbReference>
<keyword evidence="3 5" id="KW-1133">Transmembrane helix</keyword>
<sequence>MIGTHQSAAENPFNNITIRVTPIGGLLSDEFTAICQWIIFTLICQIIDLFGIATNIINIICFVKQGFNDPVNISLLGLALADLGCLITLVWTNICYTPAFSDYDLPFDTIEFQYLTSGMPHTTFTRITGWITAIITLERCLCITMPLK</sequence>
<evidence type="ECO:0000313" key="7">
    <source>
        <dbReference type="EMBL" id="CAG5130210.1"/>
    </source>
</evidence>
<feature type="domain" description="G-protein coupled receptors family 1 profile" evidence="6">
    <location>
        <begin position="54"/>
        <end position="148"/>
    </location>
</feature>
<dbReference type="GO" id="GO:0016020">
    <property type="term" value="C:membrane"/>
    <property type="evidence" value="ECO:0007669"/>
    <property type="project" value="UniProtKB-SubCell"/>
</dbReference>
<reference evidence="7" key="1">
    <citation type="submission" date="2021-04" db="EMBL/GenBank/DDBJ databases">
        <authorList>
            <consortium name="Molecular Ecology Group"/>
        </authorList>
    </citation>
    <scope>NUCLEOTIDE SEQUENCE</scope>
</reference>
<feature type="transmembrane region" description="Helical" evidence="5">
    <location>
        <begin position="75"/>
        <end position="94"/>
    </location>
</feature>
<evidence type="ECO:0000313" key="8">
    <source>
        <dbReference type="Proteomes" id="UP000678393"/>
    </source>
</evidence>
<dbReference type="Gene3D" id="1.20.1070.10">
    <property type="entry name" value="Rhodopsin 7-helix transmembrane proteins"/>
    <property type="match status" value="1"/>
</dbReference>
<dbReference type="OrthoDB" id="6134912at2759"/>
<keyword evidence="4 5" id="KW-0472">Membrane</keyword>
<evidence type="ECO:0000259" key="6">
    <source>
        <dbReference type="PROSITE" id="PS50262"/>
    </source>
</evidence>
<evidence type="ECO:0000256" key="3">
    <source>
        <dbReference type="ARBA" id="ARBA00022989"/>
    </source>
</evidence>
<organism evidence="7 8">
    <name type="scientific">Candidula unifasciata</name>
    <dbReference type="NCBI Taxonomy" id="100452"/>
    <lineage>
        <taxon>Eukaryota</taxon>
        <taxon>Metazoa</taxon>
        <taxon>Spiralia</taxon>
        <taxon>Lophotrochozoa</taxon>
        <taxon>Mollusca</taxon>
        <taxon>Gastropoda</taxon>
        <taxon>Heterobranchia</taxon>
        <taxon>Euthyneura</taxon>
        <taxon>Panpulmonata</taxon>
        <taxon>Eupulmonata</taxon>
        <taxon>Stylommatophora</taxon>
        <taxon>Helicina</taxon>
        <taxon>Helicoidea</taxon>
        <taxon>Geomitridae</taxon>
        <taxon>Candidula</taxon>
    </lineage>
</organism>
<dbReference type="SUPFAM" id="SSF81321">
    <property type="entry name" value="Family A G protein-coupled receptor-like"/>
    <property type="match status" value="1"/>
</dbReference>
<gene>
    <name evidence="7" type="ORF">CUNI_LOCUS15768</name>
</gene>
<comment type="subcellular location">
    <subcellularLocation>
        <location evidence="1">Membrane</location>
    </subcellularLocation>
</comment>
<name>A0A8S3ZR08_9EUPU</name>
<keyword evidence="2 5" id="KW-0812">Transmembrane</keyword>
<dbReference type="AlphaFoldDB" id="A0A8S3ZR08"/>
<protein>
    <recommendedName>
        <fullName evidence="6">G-protein coupled receptors family 1 profile domain-containing protein</fullName>
    </recommendedName>
</protein>
<feature type="transmembrane region" description="Helical" evidence="5">
    <location>
        <begin position="37"/>
        <end position="63"/>
    </location>
</feature>
<evidence type="ECO:0000256" key="4">
    <source>
        <dbReference type="ARBA" id="ARBA00023136"/>
    </source>
</evidence>
<dbReference type="PROSITE" id="PS50262">
    <property type="entry name" value="G_PROTEIN_RECEP_F1_2"/>
    <property type="match status" value="1"/>
</dbReference>
<accession>A0A8S3ZR08</accession>
<feature type="non-terminal residue" evidence="7">
    <location>
        <position position="148"/>
    </location>
</feature>